<dbReference type="SUPFAM" id="SSF51735">
    <property type="entry name" value="NAD(P)-binding Rossmann-fold domains"/>
    <property type="match status" value="1"/>
</dbReference>
<dbReference type="EMBL" id="VLXZ01000003">
    <property type="protein sequence ID" value="TSB47262.1"/>
    <property type="molecule type" value="Genomic_DNA"/>
</dbReference>
<evidence type="ECO:0000313" key="3">
    <source>
        <dbReference type="Proteomes" id="UP000318521"/>
    </source>
</evidence>
<organism evidence="2 3">
    <name type="scientific">Alkalicoccobacillus porphyridii</name>
    <dbReference type="NCBI Taxonomy" id="2597270"/>
    <lineage>
        <taxon>Bacteria</taxon>
        <taxon>Bacillati</taxon>
        <taxon>Bacillota</taxon>
        <taxon>Bacilli</taxon>
        <taxon>Bacillales</taxon>
        <taxon>Bacillaceae</taxon>
        <taxon>Alkalicoccobacillus</taxon>
    </lineage>
</organism>
<evidence type="ECO:0000313" key="2">
    <source>
        <dbReference type="EMBL" id="TSB47262.1"/>
    </source>
</evidence>
<dbReference type="SUPFAM" id="SSF55347">
    <property type="entry name" value="Glyceraldehyde-3-phosphate dehydrogenase-like, C-terminal domain"/>
    <property type="match status" value="1"/>
</dbReference>
<accession>A0A554A0N9</accession>
<comment type="caution">
    <text evidence="2">The sequence shown here is derived from an EMBL/GenBank/DDBJ whole genome shotgun (WGS) entry which is preliminary data.</text>
</comment>
<dbReference type="InterPro" id="IPR052515">
    <property type="entry name" value="Gfo/Idh/MocA_Oxidoreductase"/>
</dbReference>
<name>A0A554A0N9_9BACI</name>
<proteinExistence type="predicted"/>
<dbReference type="Proteomes" id="UP000318521">
    <property type="component" value="Unassembled WGS sequence"/>
</dbReference>
<gene>
    <name evidence="2" type="ORF">FN960_05845</name>
</gene>
<evidence type="ECO:0000259" key="1">
    <source>
        <dbReference type="Pfam" id="PF01408"/>
    </source>
</evidence>
<dbReference type="InterPro" id="IPR000683">
    <property type="entry name" value="Gfo/Idh/MocA-like_OxRdtase_N"/>
</dbReference>
<dbReference type="PANTHER" id="PTHR43249:SF1">
    <property type="entry name" value="D-GLUCOSIDE 3-DEHYDROGENASE"/>
    <property type="match status" value="1"/>
</dbReference>
<dbReference type="RefSeq" id="WP_143847762.1">
    <property type="nucleotide sequence ID" value="NZ_VLXZ01000003.1"/>
</dbReference>
<dbReference type="InterPro" id="IPR036291">
    <property type="entry name" value="NAD(P)-bd_dom_sf"/>
</dbReference>
<protein>
    <submittedName>
        <fullName evidence="2">Gfo/Idh/MocA family oxidoreductase</fullName>
    </submittedName>
</protein>
<dbReference type="Gene3D" id="3.40.50.720">
    <property type="entry name" value="NAD(P)-binding Rossmann-like Domain"/>
    <property type="match status" value="1"/>
</dbReference>
<dbReference type="Gene3D" id="3.30.360.10">
    <property type="entry name" value="Dihydrodipicolinate Reductase, domain 2"/>
    <property type="match status" value="1"/>
</dbReference>
<keyword evidence="3" id="KW-1185">Reference proteome</keyword>
<reference evidence="2 3" key="1">
    <citation type="submission" date="2019-07" db="EMBL/GenBank/DDBJ databases">
        <authorList>
            <person name="Park Y.J."/>
            <person name="Jeong S.E."/>
            <person name="Jung H.S."/>
        </authorList>
    </citation>
    <scope>NUCLEOTIDE SEQUENCE [LARGE SCALE GENOMIC DNA]</scope>
    <source>
        <strain evidence="3">P16(2019)</strain>
    </source>
</reference>
<feature type="domain" description="Gfo/Idh/MocA-like oxidoreductase N-terminal" evidence="1">
    <location>
        <begin position="8"/>
        <end position="126"/>
    </location>
</feature>
<sequence length="381" mass="42944">MSKEEQVHVVLIGINGYGESYLRSLLDREDASIIGVVEIAAEKSGLFDVLQKKSIPIYHTIEAFYEHHEADLAIISTPIQFHTNQSMYAMEHGSHVLCEKPLTGDPSDLPIWKETAEKTGKWAAIGFNWSFTESIQALKRDIMEGVFGQAIQLKTLVLWPRTEDYFNRSAWAGRQLSPTGELIMDSIANNATAHFLHNMFYVLGEQIETSIEVNHVDAQLYRVNEIETFDTCLVKMKTVKGAELLFLASHAVVDNEGPIFQYEFEKGTVTFNTQDEIPTILAKFKDGATKDYGNPHVPHVDKLNWCIDAVKRSGGAPPCDFETAATHVHVLGEINSKLDQVRSFPEEHRKFDQETKLRYVDNVRDVLTDAYQKGAIPNPAF</sequence>
<dbReference type="Pfam" id="PF01408">
    <property type="entry name" value="GFO_IDH_MocA"/>
    <property type="match status" value="1"/>
</dbReference>
<dbReference type="OrthoDB" id="9781966at2"/>
<dbReference type="GO" id="GO:0000166">
    <property type="term" value="F:nucleotide binding"/>
    <property type="evidence" value="ECO:0007669"/>
    <property type="project" value="InterPro"/>
</dbReference>
<dbReference type="PANTHER" id="PTHR43249">
    <property type="entry name" value="UDP-N-ACETYL-2-AMINO-2-DEOXY-D-GLUCURONATE OXIDASE"/>
    <property type="match status" value="1"/>
</dbReference>
<dbReference type="AlphaFoldDB" id="A0A554A0N9"/>